<evidence type="ECO:0000313" key="2">
    <source>
        <dbReference type="EMBL" id="EME40853.1"/>
    </source>
</evidence>
<reference evidence="3" key="1">
    <citation type="journal article" date="2012" name="PLoS Genet.">
        <title>The genomes of the fungal plant pathogens Cladosporium fulvum and Dothistroma septosporum reveal adaptation to different hosts and lifestyles but also signatures of common ancestry.</title>
        <authorList>
            <person name="de Wit P.J.G.M."/>
            <person name="van der Burgt A."/>
            <person name="Oekmen B."/>
            <person name="Stergiopoulos I."/>
            <person name="Abd-Elsalam K.A."/>
            <person name="Aerts A.L."/>
            <person name="Bahkali A.H."/>
            <person name="Beenen H.G."/>
            <person name="Chettri P."/>
            <person name="Cox M.P."/>
            <person name="Datema E."/>
            <person name="de Vries R.P."/>
            <person name="Dhillon B."/>
            <person name="Ganley A.R."/>
            <person name="Griffiths S.A."/>
            <person name="Guo Y."/>
            <person name="Hamelin R.C."/>
            <person name="Henrissat B."/>
            <person name="Kabir M.S."/>
            <person name="Jashni M.K."/>
            <person name="Kema G."/>
            <person name="Klaubauf S."/>
            <person name="Lapidus A."/>
            <person name="Levasseur A."/>
            <person name="Lindquist E."/>
            <person name="Mehrabi R."/>
            <person name="Ohm R.A."/>
            <person name="Owen T.J."/>
            <person name="Salamov A."/>
            <person name="Schwelm A."/>
            <person name="Schijlen E."/>
            <person name="Sun H."/>
            <person name="van den Burg H.A."/>
            <person name="van Ham R.C.H.J."/>
            <person name="Zhang S."/>
            <person name="Goodwin S.B."/>
            <person name="Grigoriev I.V."/>
            <person name="Collemare J."/>
            <person name="Bradshaw R.E."/>
        </authorList>
    </citation>
    <scope>NUCLEOTIDE SEQUENCE [LARGE SCALE GENOMIC DNA]</scope>
    <source>
        <strain evidence="3">NZE10 / CBS 128990</strain>
    </source>
</reference>
<protein>
    <submittedName>
        <fullName evidence="2">Uncharacterized protein</fullName>
    </submittedName>
</protein>
<evidence type="ECO:0000256" key="1">
    <source>
        <dbReference type="SAM" id="MobiDB-lite"/>
    </source>
</evidence>
<accession>N1PE10</accession>
<dbReference type="OrthoDB" id="2504340at2759"/>
<sequence length="146" mass="16597">MLIISRKCLASSKRSKLGVARKLIQSEMSKSHSEPGRAYKNVAQIRSSVVKLVSAGLKERKRQNAAKRDARARRTIRSGVEPDYDAIAQTFERASSQSRAAGRLPEMKKHMTQSRQRPRAFRRAILSKIAWTKNRLSNAEQPVRLR</sequence>
<organism evidence="2 3">
    <name type="scientific">Dothistroma septosporum (strain NZE10 / CBS 128990)</name>
    <name type="common">Red band needle blight fungus</name>
    <name type="synonym">Mycosphaerella pini</name>
    <dbReference type="NCBI Taxonomy" id="675120"/>
    <lineage>
        <taxon>Eukaryota</taxon>
        <taxon>Fungi</taxon>
        <taxon>Dikarya</taxon>
        <taxon>Ascomycota</taxon>
        <taxon>Pezizomycotina</taxon>
        <taxon>Dothideomycetes</taxon>
        <taxon>Dothideomycetidae</taxon>
        <taxon>Mycosphaerellales</taxon>
        <taxon>Mycosphaerellaceae</taxon>
        <taxon>Dothistroma</taxon>
    </lineage>
</organism>
<proteinExistence type="predicted"/>
<gene>
    <name evidence="2" type="ORF">DOTSEDRAFT_157812</name>
</gene>
<feature type="region of interest" description="Disordered" evidence="1">
    <location>
        <begin position="95"/>
        <end position="118"/>
    </location>
</feature>
<dbReference type="AlphaFoldDB" id="N1PE10"/>
<keyword evidence="3" id="KW-1185">Reference proteome</keyword>
<name>N1PE10_DOTSN</name>
<dbReference type="Proteomes" id="UP000016933">
    <property type="component" value="Unassembled WGS sequence"/>
</dbReference>
<dbReference type="HOGENOM" id="CLU_1777395_0_0_1"/>
<dbReference type="EMBL" id="KB446543">
    <property type="protein sequence ID" value="EME40853.1"/>
    <property type="molecule type" value="Genomic_DNA"/>
</dbReference>
<reference evidence="2 3" key="2">
    <citation type="journal article" date="2012" name="PLoS Pathog.">
        <title>Diverse lifestyles and strategies of plant pathogenesis encoded in the genomes of eighteen Dothideomycetes fungi.</title>
        <authorList>
            <person name="Ohm R.A."/>
            <person name="Feau N."/>
            <person name="Henrissat B."/>
            <person name="Schoch C.L."/>
            <person name="Horwitz B.A."/>
            <person name="Barry K.W."/>
            <person name="Condon B.J."/>
            <person name="Copeland A.C."/>
            <person name="Dhillon B."/>
            <person name="Glaser F."/>
            <person name="Hesse C.N."/>
            <person name="Kosti I."/>
            <person name="LaButti K."/>
            <person name="Lindquist E.A."/>
            <person name="Lucas S."/>
            <person name="Salamov A.A."/>
            <person name="Bradshaw R.E."/>
            <person name="Ciuffetti L."/>
            <person name="Hamelin R.C."/>
            <person name="Kema G.H.J."/>
            <person name="Lawrence C."/>
            <person name="Scott J.A."/>
            <person name="Spatafora J.W."/>
            <person name="Turgeon B.G."/>
            <person name="de Wit P.J.G.M."/>
            <person name="Zhong S."/>
            <person name="Goodwin S.B."/>
            <person name="Grigoriev I.V."/>
        </authorList>
    </citation>
    <scope>NUCLEOTIDE SEQUENCE [LARGE SCALE GENOMIC DNA]</scope>
    <source>
        <strain evidence="3">NZE10 / CBS 128990</strain>
    </source>
</reference>
<evidence type="ECO:0000313" key="3">
    <source>
        <dbReference type="Proteomes" id="UP000016933"/>
    </source>
</evidence>